<comment type="caution">
    <text evidence="14">The sequence shown here is derived from an EMBL/GenBank/DDBJ whole genome shotgun (WGS) entry which is preliminary data.</text>
</comment>
<dbReference type="EMBL" id="JYIK01001019">
    <property type="protein sequence ID" value="KWX07999.1"/>
    <property type="molecule type" value="Genomic_DNA"/>
</dbReference>
<dbReference type="EMBL" id="JYIJ01000015">
    <property type="protein sequence ID" value="KWX04325.1"/>
    <property type="molecule type" value="Genomic_DNA"/>
</dbReference>
<evidence type="ECO:0000256" key="6">
    <source>
        <dbReference type="ARBA" id="ARBA00023014"/>
    </source>
</evidence>
<name>A0A132N2E7_9ACTN</name>
<reference evidence="13" key="3">
    <citation type="submission" date="2015-04" db="EMBL/GenBank/DDBJ databases">
        <title>Physiological reanalysis, assessment of diazotrophy, and genome sequences of multiple isolates of Streptomyces thermoautotrophicus.</title>
        <authorList>
            <person name="MacKellar D.C."/>
            <person name="Lieber L."/>
            <person name="Norman J."/>
            <person name="Bolger A."/>
            <person name="Tobin C."/>
            <person name="Murray J.W."/>
            <person name="Woodward J."/>
            <person name="Friesen M."/>
            <person name="Prell J."/>
        </authorList>
    </citation>
    <scope>NUCLEOTIDE SEQUENCE [LARGE SCALE GENOMIC DNA]</scope>
    <source>
        <strain evidence="13">H1</strain>
    </source>
</reference>
<reference evidence="16" key="4">
    <citation type="submission" date="2015-04" db="EMBL/GenBank/DDBJ databases">
        <title>Physiological reanalysis, assessment of diazotrophy, and genome sequences of multiple isolates of Streptomyces thermoautotrophicus.</title>
        <authorList>
            <person name="MacKellar D.C."/>
            <person name="Lieber L."/>
            <person name="Norman J."/>
            <person name="Bolger A."/>
            <person name="Tobin C."/>
            <person name="Murray J.W."/>
            <person name="Chang R."/>
            <person name="Ford T."/>
            <person name="Nguyen P.Q."/>
            <person name="Woodward J."/>
            <person name="Permingeat H."/>
            <person name="Joshi N.S."/>
            <person name="Silver P.A."/>
            <person name="Usadel B."/>
            <person name="Rutherford A.W."/>
            <person name="Friesen M."/>
            <person name="Prell J."/>
        </authorList>
    </citation>
    <scope>NUCLEOTIDE SEQUENCE [LARGE SCALE GENOMIC DNA]</scope>
    <source>
        <strain evidence="16">H1</strain>
    </source>
</reference>
<dbReference type="GO" id="GO:0045892">
    <property type="term" value="P:negative regulation of DNA-templated transcription"/>
    <property type="evidence" value="ECO:0007669"/>
    <property type="project" value="TreeGrafter"/>
</dbReference>
<keyword evidence="16" id="KW-1185">Reference proteome</keyword>
<evidence type="ECO:0000256" key="11">
    <source>
        <dbReference type="HAMAP-Rule" id="MF_01479"/>
    </source>
</evidence>
<evidence type="ECO:0000313" key="16">
    <source>
        <dbReference type="Proteomes" id="UP000070188"/>
    </source>
</evidence>
<dbReference type="InterPro" id="IPR003482">
    <property type="entry name" value="Whib"/>
</dbReference>
<keyword evidence="6" id="KW-0411">Iron-sulfur</keyword>
<evidence type="ECO:0000313" key="14">
    <source>
        <dbReference type="EMBL" id="KWX04325.1"/>
    </source>
</evidence>
<sequence>MDLGLFFGPDGERQPEREKREAAAKKVCFSCPVRLQCLEHALTYPENYGVWGGMTEDERAAERRRRRRLASAAA</sequence>
<keyword evidence="5" id="KW-0408">Iron</keyword>
<comment type="PTM">
    <text evidence="11">Upon Fe-S cluster removal intramolecular disulfide bonds are formed.</text>
</comment>
<comment type="cofactor">
    <cofactor evidence="11">
        <name>[4Fe-4S] cluster</name>
        <dbReference type="ChEBI" id="CHEBI:49883"/>
    </cofactor>
    <text evidence="11">Binds 1 [4Fe-4S] cluster per subunit. Following nitrosylation of the [4Fe-4S] cluster binds 1 [4Fe-8(NO)] cluster per subunit.</text>
</comment>
<dbReference type="Pfam" id="PF02467">
    <property type="entry name" value="Whib"/>
    <property type="match status" value="1"/>
</dbReference>
<accession>A0A132N2E7</accession>
<evidence type="ECO:0000256" key="2">
    <source>
        <dbReference type="ARBA" id="ARBA00006597"/>
    </source>
</evidence>
<evidence type="ECO:0000256" key="10">
    <source>
        <dbReference type="ARBA" id="ARBA00023163"/>
    </source>
</evidence>
<dbReference type="InterPro" id="IPR034768">
    <property type="entry name" value="4FE4S_WBL"/>
</dbReference>
<dbReference type="GO" id="GO:0045454">
    <property type="term" value="P:cell redox homeostasis"/>
    <property type="evidence" value="ECO:0007669"/>
    <property type="project" value="TreeGrafter"/>
</dbReference>
<evidence type="ECO:0000313" key="17">
    <source>
        <dbReference type="Proteomes" id="UP000070598"/>
    </source>
</evidence>
<keyword evidence="10 11" id="KW-0804">Transcription</keyword>
<dbReference type="GO" id="GO:0046872">
    <property type="term" value="F:metal ion binding"/>
    <property type="evidence" value="ECO:0007669"/>
    <property type="project" value="UniProtKB-KW"/>
</dbReference>
<comment type="similarity">
    <text evidence="2 11">Belongs to the WhiB family.</text>
</comment>
<dbReference type="GO" id="GO:0051539">
    <property type="term" value="F:4 iron, 4 sulfur cluster binding"/>
    <property type="evidence" value="ECO:0007669"/>
    <property type="project" value="UniProtKB-UniRule"/>
</dbReference>
<dbReference type="PATRIC" id="fig|1469144.10.peg.1791"/>
<organism evidence="14 18">
    <name type="scientific">Carbonactinospora thermoautotrophica</name>
    <dbReference type="NCBI Taxonomy" id="1469144"/>
    <lineage>
        <taxon>Bacteria</taxon>
        <taxon>Bacillati</taxon>
        <taxon>Actinomycetota</taxon>
        <taxon>Actinomycetes</taxon>
        <taxon>Kitasatosporales</taxon>
        <taxon>Carbonactinosporaceae</taxon>
        <taxon>Carbonactinospora</taxon>
    </lineage>
</organism>
<dbReference type="GO" id="GO:0005737">
    <property type="term" value="C:cytoplasm"/>
    <property type="evidence" value="ECO:0007669"/>
    <property type="project" value="UniProtKB-SubCell"/>
</dbReference>
<evidence type="ECO:0000313" key="13">
    <source>
        <dbReference type="EMBL" id="KWX00623.1"/>
    </source>
</evidence>
<comment type="caution">
    <text evidence="11">Lacks conserved residue(s) required for the propagation of feature annotation.</text>
</comment>
<dbReference type="PANTHER" id="PTHR38839">
    <property type="entry name" value="TRANSCRIPTIONAL REGULATOR WHID-RELATED"/>
    <property type="match status" value="1"/>
</dbReference>
<gene>
    <name evidence="11" type="primary">whiB</name>
    <name evidence="13" type="ORF">LI90_1642</name>
    <name evidence="14" type="ORF">TH66_06825</name>
    <name evidence="15" type="ORF">TR74_16820</name>
</gene>
<evidence type="ECO:0000256" key="8">
    <source>
        <dbReference type="ARBA" id="ARBA00023125"/>
    </source>
</evidence>
<dbReference type="GO" id="GO:0003677">
    <property type="term" value="F:DNA binding"/>
    <property type="evidence" value="ECO:0007669"/>
    <property type="project" value="UniProtKB-UniRule"/>
</dbReference>
<dbReference type="STRING" id="1469144.LI90_1642"/>
<dbReference type="AlphaFoldDB" id="A0A132N2E7"/>
<keyword evidence="9 11" id="KW-1015">Disulfide bond</keyword>
<comment type="subcellular location">
    <subcellularLocation>
        <location evidence="1 11">Cytoplasm</location>
    </subcellularLocation>
</comment>
<dbReference type="Proteomes" id="UP000070598">
    <property type="component" value="Unassembled WGS sequence"/>
</dbReference>
<keyword evidence="4" id="KW-0479">Metal-binding</keyword>
<dbReference type="EMBL" id="LAXD01000001">
    <property type="protein sequence ID" value="KWX00623.1"/>
    <property type="molecule type" value="Genomic_DNA"/>
</dbReference>
<dbReference type="GO" id="GO:0035731">
    <property type="term" value="F:dinitrosyl-iron complex binding"/>
    <property type="evidence" value="ECO:0007669"/>
    <property type="project" value="UniProtKB-UniRule"/>
</dbReference>
<dbReference type="GO" id="GO:0047134">
    <property type="term" value="F:protein-disulfide reductase [NAD(P)H] activity"/>
    <property type="evidence" value="ECO:0007669"/>
    <property type="project" value="TreeGrafter"/>
</dbReference>
<evidence type="ECO:0000259" key="12">
    <source>
        <dbReference type="PROSITE" id="PS51674"/>
    </source>
</evidence>
<evidence type="ECO:0000256" key="5">
    <source>
        <dbReference type="ARBA" id="ARBA00023004"/>
    </source>
</evidence>
<reference evidence="17" key="1">
    <citation type="submission" date="2015-02" db="EMBL/GenBank/DDBJ databases">
        <title>Physiological reanalysis, assessment of diazotrophy, and genome sequences of multiple isolates of Streptomyces thermoautotrophicus.</title>
        <authorList>
            <person name="MacKellar D.C."/>
            <person name="Lieber L."/>
            <person name="Norman J."/>
            <person name="Bolger A."/>
            <person name="Tobin C."/>
            <person name="Murray J.W."/>
            <person name="Friesen M."/>
            <person name="Prell J."/>
        </authorList>
    </citation>
    <scope>NUCLEOTIDE SEQUENCE [LARGE SCALE GENOMIC DNA]</scope>
    <source>
        <strain evidence="17">UBT1</strain>
    </source>
</reference>
<evidence type="ECO:0000256" key="9">
    <source>
        <dbReference type="ARBA" id="ARBA00023157"/>
    </source>
</evidence>
<evidence type="ECO:0000256" key="4">
    <source>
        <dbReference type="ARBA" id="ARBA00022723"/>
    </source>
</evidence>
<proteinExistence type="inferred from homology"/>
<keyword evidence="3" id="KW-0004">4Fe-4S</keyword>
<reference evidence="14 18" key="2">
    <citation type="submission" date="2015-02" db="EMBL/GenBank/DDBJ databases">
        <title>Physiological reanalysis, assessment of diazotrophy, and genome sequences of multiple isolates of Streptomyces thermoautotrophicus.</title>
        <authorList>
            <person name="MacKellar D.C."/>
            <person name="Lieber L."/>
            <person name="Norman J."/>
            <person name="Bolger A."/>
            <person name="Tobin C."/>
            <person name="Murray J.W."/>
            <person name="Prell J."/>
        </authorList>
    </citation>
    <scope>NUCLEOTIDE SEQUENCE [LARGE SCALE GENOMIC DNA]</scope>
    <source>
        <strain evidence="14 18">UBT1</strain>
    </source>
</reference>
<keyword evidence="7 11" id="KW-0805">Transcription regulation</keyword>
<comment type="PTM">
    <text evidence="11">The Fe-S cluster can be nitrosylated by nitric oxide (NO).</text>
</comment>
<keyword evidence="8 11" id="KW-0238">DNA-binding</keyword>
<evidence type="ECO:0000256" key="3">
    <source>
        <dbReference type="ARBA" id="ARBA00022485"/>
    </source>
</evidence>
<evidence type="ECO:0000313" key="18">
    <source>
        <dbReference type="Proteomes" id="UP000070659"/>
    </source>
</evidence>
<evidence type="ECO:0000256" key="1">
    <source>
        <dbReference type="ARBA" id="ARBA00004496"/>
    </source>
</evidence>
<dbReference type="Proteomes" id="UP000070659">
    <property type="component" value="Unassembled WGS sequence"/>
</dbReference>
<dbReference type="HAMAP" id="MF_01479">
    <property type="entry name" value="WhiB"/>
    <property type="match status" value="1"/>
</dbReference>
<dbReference type="PROSITE" id="PS51674">
    <property type="entry name" value="4FE4S_WBL"/>
    <property type="match status" value="1"/>
</dbReference>
<protein>
    <recommendedName>
        <fullName evidence="11">Transcriptional regulator WhiB</fullName>
    </recommendedName>
</protein>
<evidence type="ECO:0000313" key="15">
    <source>
        <dbReference type="EMBL" id="KWX07999.1"/>
    </source>
</evidence>
<evidence type="ECO:0000256" key="7">
    <source>
        <dbReference type="ARBA" id="ARBA00023015"/>
    </source>
</evidence>
<comment type="function">
    <text evidence="11">Acts as a transcriptional regulator. Probably redox-responsive. The apo- but not holo-form probably binds DNA.</text>
</comment>
<keyword evidence="11" id="KW-0963">Cytoplasm</keyword>
<feature type="domain" description="4Fe-4S Wbl-type" evidence="12">
    <location>
        <begin position="1"/>
        <end position="61"/>
    </location>
</feature>
<dbReference type="Proteomes" id="UP000070188">
    <property type="component" value="Unassembled WGS sequence"/>
</dbReference>